<dbReference type="CDD" id="cd08349">
    <property type="entry name" value="BLMA_like"/>
    <property type="match status" value="1"/>
</dbReference>
<protein>
    <recommendedName>
        <fullName evidence="2">Bleomycin resistance protein</fullName>
    </recommendedName>
</protein>
<feature type="domain" description="VOC" evidence="4">
    <location>
        <begin position="3"/>
        <end position="122"/>
    </location>
</feature>
<accession>A0ABP6T0X0</accession>
<gene>
    <name evidence="5" type="primary">bleO</name>
    <name evidence="5" type="ORF">GCM10020369_40480</name>
</gene>
<dbReference type="Gene3D" id="3.10.180.10">
    <property type="entry name" value="2,3-Dihydroxybiphenyl 1,2-Dioxygenase, domain 1"/>
    <property type="match status" value="1"/>
</dbReference>
<dbReference type="InterPro" id="IPR004360">
    <property type="entry name" value="Glyas_Fos-R_dOase_dom"/>
</dbReference>
<evidence type="ECO:0000256" key="3">
    <source>
        <dbReference type="ARBA" id="ARBA00023251"/>
    </source>
</evidence>
<comment type="caution">
    <text evidence="5">The sequence shown here is derived from an EMBL/GenBank/DDBJ whole genome shotgun (WGS) entry which is preliminary data.</text>
</comment>
<organism evidence="5 6">
    <name type="scientific">Cryptosporangium minutisporangium</name>
    <dbReference type="NCBI Taxonomy" id="113569"/>
    <lineage>
        <taxon>Bacteria</taxon>
        <taxon>Bacillati</taxon>
        <taxon>Actinomycetota</taxon>
        <taxon>Actinomycetes</taxon>
        <taxon>Cryptosporangiales</taxon>
        <taxon>Cryptosporangiaceae</taxon>
        <taxon>Cryptosporangium</taxon>
    </lineage>
</organism>
<proteinExistence type="inferred from homology"/>
<dbReference type="InterPro" id="IPR037523">
    <property type="entry name" value="VOC_core"/>
</dbReference>
<evidence type="ECO:0000256" key="2">
    <source>
        <dbReference type="ARBA" id="ARBA00021572"/>
    </source>
</evidence>
<dbReference type="Pfam" id="PF00903">
    <property type="entry name" value="Glyoxalase"/>
    <property type="match status" value="1"/>
</dbReference>
<comment type="similarity">
    <text evidence="1">Belongs to the bleomycin resistance protein family.</text>
</comment>
<dbReference type="RefSeq" id="WP_345729728.1">
    <property type="nucleotide sequence ID" value="NZ_BAAAYN010000025.1"/>
</dbReference>
<evidence type="ECO:0000313" key="6">
    <source>
        <dbReference type="Proteomes" id="UP001501676"/>
    </source>
</evidence>
<sequence length="124" mass="13589">MSTFLAAVPALPVADERRAVAFYETALGFTELRHDGAGLGILQRDDVELHVWVADGSAPGAERHLAGSASCRLQVTDIDALYAHCRELDVVHPNAHLASTPWRTREFGVLDPDGNLIALYERQR</sequence>
<dbReference type="PRINTS" id="PR00311">
    <property type="entry name" value="BLEOMYCINRST"/>
</dbReference>
<dbReference type="SUPFAM" id="SSF54593">
    <property type="entry name" value="Glyoxalase/Bleomycin resistance protein/Dihydroxybiphenyl dioxygenase"/>
    <property type="match status" value="1"/>
</dbReference>
<evidence type="ECO:0000259" key="4">
    <source>
        <dbReference type="PROSITE" id="PS51819"/>
    </source>
</evidence>
<reference evidence="6" key="1">
    <citation type="journal article" date="2019" name="Int. J. Syst. Evol. Microbiol.">
        <title>The Global Catalogue of Microorganisms (GCM) 10K type strain sequencing project: providing services to taxonomists for standard genome sequencing and annotation.</title>
        <authorList>
            <consortium name="The Broad Institute Genomics Platform"/>
            <consortium name="The Broad Institute Genome Sequencing Center for Infectious Disease"/>
            <person name="Wu L."/>
            <person name="Ma J."/>
        </authorList>
    </citation>
    <scope>NUCLEOTIDE SEQUENCE [LARGE SCALE GENOMIC DNA]</scope>
    <source>
        <strain evidence="6">JCM 9458</strain>
    </source>
</reference>
<evidence type="ECO:0000256" key="1">
    <source>
        <dbReference type="ARBA" id="ARBA00011051"/>
    </source>
</evidence>
<name>A0ABP6T0X0_9ACTN</name>
<dbReference type="InterPro" id="IPR000335">
    <property type="entry name" value="Bleomycin-R"/>
</dbReference>
<keyword evidence="6" id="KW-1185">Reference proteome</keyword>
<dbReference type="EMBL" id="BAAAYN010000025">
    <property type="protein sequence ID" value="GAA3389627.1"/>
    <property type="molecule type" value="Genomic_DNA"/>
</dbReference>
<dbReference type="PROSITE" id="PS51819">
    <property type="entry name" value="VOC"/>
    <property type="match status" value="1"/>
</dbReference>
<keyword evidence="3" id="KW-0046">Antibiotic resistance</keyword>
<evidence type="ECO:0000313" key="5">
    <source>
        <dbReference type="EMBL" id="GAA3389627.1"/>
    </source>
</evidence>
<dbReference type="Proteomes" id="UP001501676">
    <property type="component" value="Unassembled WGS sequence"/>
</dbReference>
<dbReference type="InterPro" id="IPR029068">
    <property type="entry name" value="Glyas_Bleomycin-R_OHBP_Dase"/>
</dbReference>